<dbReference type="Pfam" id="PF00593">
    <property type="entry name" value="TonB_dep_Rec_b-barrel"/>
    <property type="match status" value="1"/>
</dbReference>
<dbReference type="CDD" id="cd01347">
    <property type="entry name" value="ligand_gated_channel"/>
    <property type="match status" value="1"/>
</dbReference>
<dbReference type="InterPro" id="IPR036942">
    <property type="entry name" value="Beta-barrel_TonB_sf"/>
</dbReference>
<dbReference type="InterPro" id="IPR010949">
    <property type="entry name" value="TonB_Hb/transfer/lactofer_rcpt"/>
</dbReference>
<dbReference type="RefSeq" id="WP_197745162.1">
    <property type="nucleotide sequence ID" value="NZ_LR778175.1"/>
</dbReference>
<protein>
    <submittedName>
        <fullName evidence="16">TonB-dependent heme/hemoglobin receptor family protein/TonB-dependent hemoglobin/transferrin/lactoferrin receptor family protein</fullName>
    </submittedName>
</protein>
<keyword evidence="5 11" id="KW-0812">Transmembrane</keyword>
<comment type="subcellular location">
    <subcellularLocation>
        <location evidence="1 11">Cell outer membrane</location>
        <topology evidence="1 11">Multi-pass membrane protein</topology>
    </subcellularLocation>
</comment>
<evidence type="ECO:0000256" key="9">
    <source>
        <dbReference type="ARBA" id="ARBA00023170"/>
    </source>
</evidence>
<evidence type="ECO:0000259" key="14">
    <source>
        <dbReference type="Pfam" id="PF00593"/>
    </source>
</evidence>
<dbReference type="InterPro" id="IPR037066">
    <property type="entry name" value="Plug_dom_sf"/>
</dbReference>
<evidence type="ECO:0000259" key="15">
    <source>
        <dbReference type="Pfam" id="PF07715"/>
    </source>
</evidence>
<dbReference type="EMBL" id="LR778175">
    <property type="protein sequence ID" value="CAB1275834.1"/>
    <property type="molecule type" value="Genomic_DNA"/>
</dbReference>
<organism evidence="16 17">
    <name type="scientific">Candidatus Nitrosacidococcus tergens</name>
    <dbReference type="NCBI Taxonomy" id="553981"/>
    <lineage>
        <taxon>Bacteria</taxon>
        <taxon>Pseudomonadati</taxon>
        <taxon>Pseudomonadota</taxon>
        <taxon>Gammaproteobacteria</taxon>
        <taxon>Chromatiales</taxon>
        <taxon>Chromatiaceae</taxon>
        <taxon>Candidatus Nitrosacidococcus</taxon>
    </lineage>
</organism>
<evidence type="ECO:0000313" key="17">
    <source>
        <dbReference type="Proteomes" id="UP000516072"/>
    </source>
</evidence>
<dbReference type="Gene3D" id="2.40.170.20">
    <property type="entry name" value="TonB-dependent receptor, beta-barrel domain"/>
    <property type="match status" value="1"/>
</dbReference>
<dbReference type="SUPFAM" id="SSF56935">
    <property type="entry name" value="Porins"/>
    <property type="match status" value="1"/>
</dbReference>
<reference evidence="16 17" key="1">
    <citation type="submission" date="2020-03" db="EMBL/GenBank/DDBJ databases">
        <authorList>
            <person name="Picone N."/>
        </authorList>
    </citation>
    <scope>NUCLEOTIDE SEQUENCE [LARGE SCALE GENOMIC DNA]</scope>
    <source>
        <strain evidence="16">NSCAC1</strain>
    </source>
</reference>
<dbReference type="InterPro" id="IPR012910">
    <property type="entry name" value="Plug_dom"/>
</dbReference>
<dbReference type="Gene3D" id="2.170.130.10">
    <property type="entry name" value="TonB-dependent receptor, plug domain"/>
    <property type="match status" value="1"/>
</dbReference>
<comment type="similarity">
    <text evidence="2">Belongs to the TonB-dependent receptor family. Hemoglobin/haptoglobin binding protein subfamily.</text>
</comment>
<evidence type="ECO:0000256" key="10">
    <source>
        <dbReference type="ARBA" id="ARBA00023237"/>
    </source>
</evidence>
<evidence type="ECO:0000256" key="5">
    <source>
        <dbReference type="ARBA" id="ARBA00022692"/>
    </source>
</evidence>
<evidence type="ECO:0000256" key="4">
    <source>
        <dbReference type="ARBA" id="ARBA00022452"/>
    </source>
</evidence>
<evidence type="ECO:0000256" key="3">
    <source>
        <dbReference type="ARBA" id="ARBA00022448"/>
    </source>
</evidence>
<dbReference type="GO" id="GO:0044718">
    <property type="term" value="P:siderophore transmembrane transport"/>
    <property type="evidence" value="ECO:0007669"/>
    <property type="project" value="TreeGrafter"/>
</dbReference>
<dbReference type="Pfam" id="PF07715">
    <property type="entry name" value="Plug"/>
    <property type="match status" value="1"/>
</dbReference>
<dbReference type="PANTHER" id="PTHR30069">
    <property type="entry name" value="TONB-DEPENDENT OUTER MEMBRANE RECEPTOR"/>
    <property type="match status" value="1"/>
</dbReference>
<evidence type="ECO:0000256" key="2">
    <source>
        <dbReference type="ARBA" id="ARBA00008143"/>
    </source>
</evidence>
<keyword evidence="6" id="KW-0732">Signal</keyword>
<feature type="compositionally biased region" description="Low complexity" evidence="13">
    <location>
        <begin position="339"/>
        <end position="357"/>
    </location>
</feature>
<dbReference type="PROSITE" id="PS52016">
    <property type="entry name" value="TONB_DEPENDENT_REC_3"/>
    <property type="match status" value="1"/>
</dbReference>
<dbReference type="KEGG" id="ntg:NSCAC_0866"/>
<accession>A0A7G1Q9A4</accession>
<keyword evidence="9 16" id="KW-0675">Receptor</keyword>
<dbReference type="PANTHER" id="PTHR30069:SF29">
    <property type="entry name" value="HEMOGLOBIN AND HEMOGLOBIN-HAPTOGLOBIN-BINDING PROTEIN 1-RELATED"/>
    <property type="match status" value="1"/>
</dbReference>
<keyword evidence="3 11" id="KW-0813">Transport</keyword>
<evidence type="ECO:0000256" key="1">
    <source>
        <dbReference type="ARBA" id="ARBA00004571"/>
    </source>
</evidence>
<keyword evidence="10 11" id="KW-0998">Cell outer membrane</keyword>
<dbReference type="Proteomes" id="UP000516072">
    <property type="component" value="Chromosome"/>
</dbReference>
<evidence type="ECO:0000256" key="13">
    <source>
        <dbReference type="SAM" id="MobiDB-lite"/>
    </source>
</evidence>
<keyword evidence="7 12" id="KW-0798">TonB box</keyword>
<evidence type="ECO:0000256" key="12">
    <source>
        <dbReference type="RuleBase" id="RU003357"/>
    </source>
</evidence>
<evidence type="ECO:0000256" key="11">
    <source>
        <dbReference type="PROSITE-ProRule" id="PRU01360"/>
    </source>
</evidence>
<feature type="domain" description="TonB-dependent receptor-like beta-barrel" evidence="14">
    <location>
        <begin position="279"/>
        <end position="737"/>
    </location>
</feature>
<name>A0A7G1Q9A4_9GAMM</name>
<dbReference type="NCBIfam" id="TIGR01786">
    <property type="entry name" value="TonB-hemlactrns"/>
    <property type="match status" value="1"/>
</dbReference>
<keyword evidence="4 11" id="KW-1134">Transmembrane beta strand</keyword>
<evidence type="ECO:0000256" key="7">
    <source>
        <dbReference type="ARBA" id="ARBA00023077"/>
    </source>
</evidence>
<sequence length="790" mass="86771">MDTILRIVTICAVFTTAPVLSSDKLENKDSETENSQTKKLSKMKITAQPHEAAPLSSIKLDTPGTTSIIGRTQMDQQMDLTIRDLVRYEPGVSAIGTAGRFGLDSFNIRGLSGNRTYMEMDGVPMADSFGGGIAGGGFRGGRDFINLDQLKEVEIIRGPASALYPSSALGGSVLFKTKDPADYLKDDQLISGLIKEQYDSADGSFSTTASLATGNQEHGFLLTGNHRIGHQLANMGTVGGVGATRTLPDPMHYDIKSLNAKYVHNADGRRDFAIFDIVDQHTNTTGLSQLVTNRAGFTPNFYNSQDSSTRVRGSAGQEYSKLDSIFANRLNWTAYWQQSQTRNDTQTDTDTGDSSGTIDRFFNTTPLRETVVGGKLVATKVFSDQDSPIYHQFNYGTQIWVTNAKSSATGYGVNTLTGATGSGMDFLPGTYPMHLIPESNTYRYQLFGEYKIELFDRSLVITPGLREEYYSYQPEDDVMYRRFNPMFAKKDYTVNHLSPKFGLLWHFNKKFSLYTNYANGFRPPLFSDISGGWSEQAGPGFNIGFLPNPDLKAETSQNMEIGIRGEGDLGWFNVATYYNSYDNFMWQGYALPPSAVPSWASQAITGAGTNLFFQTVNASKAWIQGVELSGLLQLGTFSDSLRNWSLRGNAVRTAGQLIEPGNDFYSPLNTVDPAKLVASLDYTTSKWGAQLVGTLVHKHEKLSDPSFFLPPGYGIMDFFVHYTPVENLTLFFGANNLTNAKYWDWGNLNSGVLGNFLSGNGANDAGTGGLPADRLTMPGRTFTGTVQFTF</sequence>
<dbReference type="AlphaFoldDB" id="A0A7G1Q9A4"/>
<dbReference type="InterPro" id="IPR000531">
    <property type="entry name" value="Beta-barrel_TonB"/>
</dbReference>
<keyword evidence="8 11" id="KW-0472">Membrane</keyword>
<feature type="domain" description="TonB-dependent receptor plug" evidence="15">
    <location>
        <begin position="59"/>
        <end position="171"/>
    </location>
</feature>
<evidence type="ECO:0000256" key="8">
    <source>
        <dbReference type="ARBA" id="ARBA00023136"/>
    </source>
</evidence>
<gene>
    <name evidence="16" type="ORF">NSCAC_0866</name>
</gene>
<keyword evidence="17" id="KW-1185">Reference proteome</keyword>
<dbReference type="GO" id="GO:0009279">
    <property type="term" value="C:cell outer membrane"/>
    <property type="evidence" value="ECO:0007669"/>
    <property type="project" value="UniProtKB-SubCell"/>
</dbReference>
<evidence type="ECO:0000256" key="6">
    <source>
        <dbReference type="ARBA" id="ARBA00022729"/>
    </source>
</evidence>
<evidence type="ECO:0000313" key="16">
    <source>
        <dbReference type="EMBL" id="CAB1275834.1"/>
    </source>
</evidence>
<proteinExistence type="inferred from homology"/>
<dbReference type="InterPro" id="IPR039426">
    <property type="entry name" value="TonB-dep_rcpt-like"/>
</dbReference>
<dbReference type="GO" id="GO:0015344">
    <property type="term" value="F:siderophore uptake transmembrane transporter activity"/>
    <property type="evidence" value="ECO:0007669"/>
    <property type="project" value="TreeGrafter"/>
</dbReference>
<feature type="region of interest" description="Disordered" evidence="13">
    <location>
        <begin position="339"/>
        <end position="359"/>
    </location>
</feature>